<evidence type="ECO:0008006" key="4">
    <source>
        <dbReference type="Google" id="ProtNLM"/>
    </source>
</evidence>
<proteinExistence type="predicted"/>
<dbReference type="EMBL" id="BKCP01012625">
    <property type="protein sequence ID" value="GER56229.1"/>
    <property type="molecule type" value="Genomic_DNA"/>
</dbReference>
<reference evidence="3" key="1">
    <citation type="journal article" date="2019" name="Curr. Biol.">
        <title>Genome Sequence of Striga asiatica Provides Insight into the Evolution of Plant Parasitism.</title>
        <authorList>
            <person name="Yoshida S."/>
            <person name="Kim S."/>
            <person name="Wafula E.K."/>
            <person name="Tanskanen J."/>
            <person name="Kim Y.M."/>
            <person name="Honaas L."/>
            <person name="Yang Z."/>
            <person name="Spallek T."/>
            <person name="Conn C.E."/>
            <person name="Ichihashi Y."/>
            <person name="Cheong K."/>
            <person name="Cui S."/>
            <person name="Der J.P."/>
            <person name="Gundlach H."/>
            <person name="Jiao Y."/>
            <person name="Hori C."/>
            <person name="Ishida J.K."/>
            <person name="Kasahara H."/>
            <person name="Kiba T."/>
            <person name="Kim M.S."/>
            <person name="Koo N."/>
            <person name="Laohavisit A."/>
            <person name="Lee Y.H."/>
            <person name="Lumba S."/>
            <person name="McCourt P."/>
            <person name="Mortimer J.C."/>
            <person name="Mutuku J.M."/>
            <person name="Nomura T."/>
            <person name="Sasaki-Sekimoto Y."/>
            <person name="Seto Y."/>
            <person name="Wang Y."/>
            <person name="Wakatake T."/>
            <person name="Sakakibara H."/>
            <person name="Demura T."/>
            <person name="Yamaguchi S."/>
            <person name="Yoneyama K."/>
            <person name="Manabe R.I."/>
            <person name="Nelson D.C."/>
            <person name="Schulman A.H."/>
            <person name="Timko M.P."/>
            <person name="dePamphilis C.W."/>
            <person name="Choi D."/>
            <person name="Shirasu K."/>
        </authorList>
    </citation>
    <scope>NUCLEOTIDE SEQUENCE [LARGE SCALE GENOMIC DNA]</scope>
    <source>
        <strain evidence="3">cv. UVA1</strain>
    </source>
</reference>
<feature type="region of interest" description="Disordered" evidence="1">
    <location>
        <begin position="573"/>
        <end position="593"/>
    </location>
</feature>
<dbReference type="OrthoDB" id="188042at2759"/>
<dbReference type="InterPro" id="IPR009291">
    <property type="entry name" value="Vps62"/>
</dbReference>
<dbReference type="Proteomes" id="UP000325081">
    <property type="component" value="Unassembled WGS sequence"/>
</dbReference>
<name>A0A5A7RGF1_STRAF</name>
<evidence type="ECO:0000256" key="1">
    <source>
        <dbReference type="SAM" id="MobiDB-lite"/>
    </source>
</evidence>
<sequence>MVNSIIVGPGNMLVKILGFVSARNICYCHVCVRFSIVIILCKLFVLGSCTNISLSIKDESQPLPVETIFKLPYPLPPWPQGDGFGTGVIDLGGLQIQQITSFNKIWAAKYGGPDNLGATFFEPASIPDGFSMLGHYAQPNNRPLSGLVIVSKTDASDPLGEILKPPTDYTLQSTADTNVYFWTPIAPDGYKPVGLLVTTTPEKPPLDKIRCVRADFTDELEPDVGIWSGGDNGPTAYGLRPKTRGSKAQALSAGTFIVLKGTQDSNAAIPISSLKNKSPTFGSMPNRDQIQALFSTYLPYFYFHPDEIYLPSSVNWFFTNGALLYTKGNESSPIPILPPDGSNLPQGGPNDGSYWLDLPADQQARDKIVRGDLQTAEVYLHVKNVLGATFTDVQVWVFYPFNGRATAKVGPIKRISLGQIGEHVGDWEHVTLRISNFDGALTSVFFAQHSGGEWVESSLLEFQNGNKFAVYPSLNGHASYHRAGLTLLGNCDDVGIRDDAARGDAWMDTGARFVVVAAAEGEVAAPPWLEYSREWGPKVSYDIAEELKKVEKLLIGGLKSKFKKFVNSLPKEVLGEEGPTGPKMKSNWDGDEN</sequence>
<dbReference type="AlphaFoldDB" id="A0A5A7RGF1"/>
<dbReference type="PANTHER" id="PTHR48152:SF3">
    <property type="entry name" value="DUF946 FAMILY PROTEIN (DUF946)"/>
    <property type="match status" value="1"/>
</dbReference>
<evidence type="ECO:0000313" key="3">
    <source>
        <dbReference type="Proteomes" id="UP000325081"/>
    </source>
</evidence>
<keyword evidence="3" id="KW-1185">Reference proteome</keyword>
<dbReference type="Pfam" id="PF06101">
    <property type="entry name" value="Vps62"/>
    <property type="match status" value="1"/>
</dbReference>
<evidence type="ECO:0000313" key="2">
    <source>
        <dbReference type="EMBL" id="GER56229.1"/>
    </source>
</evidence>
<dbReference type="PANTHER" id="PTHR48152">
    <property type="entry name" value="F1C9.34 PROTEIN"/>
    <property type="match status" value="1"/>
</dbReference>
<protein>
    <recommendedName>
        <fullName evidence="4">Vacuolar protein sorting-associated protein 62</fullName>
    </recommendedName>
</protein>
<accession>A0A5A7RGF1</accession>
<comment type="caution">
    <text evidence="2">The sequence shown here is derived from an EMBL/GenBank/DDBJ whole genome shotgun (WGS) entry which is preliminary data.</text>
</comment>
<gene>
    <name evidence="2" type="ORF">STAS_33947</name>
</gene>
<organism evidence="2 3">
    <name type="scientific">Striga asiatica</name>
    <name type="common">Asiatic witchweed</name>
    <name type="synonym">Buchnera asiatica</name>
    <dbReference type="NCBI Taxonomy" id="4170"/>
    <lineage>
        <taxon>Eukaryota</taxon>
        <taxon>Viridiplantae</taxon>
        <taxon>Streptophyta</taxon>
        <taxon>Embryophyta</taxon>
        <taxon>Tracheophyta</taxon>
        <taxon>Spermatophyta</taxon>
        <taxon>Magnoliopsida</taxon>
        <taxon>eudicotyledons</taxon>
        <taxon>Gunneridae</taxon>
        <taxon>Pentapetalae</taxon>
        <taxon>asterids</taxon>
        <taxon>lamiids</taxon>
        <taxon>Lamiales</taxon>
        <taxon>Orobanchaceae</taxon>
        <taxon>Buchnereae</taxon>
        <taxon>Striga</taxon>
    </lineage>
</organism>